<protein>
    <submittedName>
        <fullName evidence="2">Uncharacterized protein</fullName>
    </submittedName>
</protein>
<gene>
    <name evidence="2" type="ORF">BDV38DRAFT_244206</name>
</gene>
<dbReference type="GeneID" id="43638497"/>
<organism evidence="2 3">
    <name type="scientific">Aspergillus pseudotamarii</name>
    <dbReference type="NCBI Taxonomy" id="132259"/>
    <lineage>
        <taxon>Eukaryota</taxon>
        <taxon>Fungi</taxon>
        <taxon>Dikarya</taxon>
        <taxon>Ascomycota</taxon>
        <taxon>Pezizomycotina</taxon>
        <taxon>Eurotiomycetes</taxon>
        <taxon>Eurotiomycetidae</taxon>
        <taxon>Eurotiales</taxon>
        <taxon>Aspergillaceae</taxon>
        <taxon>Aspergillus</taxon>
        <taxon>Aspergillus subgen. Circumdati</taxon>
    </lineage>
</organism>
<sequence>MYGRFADDLPVVIPVFFFCNGFVLEVVLMLQLKPILKPILKPPLKYHVLGRLY</sequence>
<feature type="transmembrane region" description="Helical" evidence="1">
    <location>
        <begin position="12"/>
        <end position="32"/>
    </location>
</feature>
<dbReference type="Proteomes" id="UP000325672">
    <property type="component" value="Unassembled WGS sequence"/>
</dbReference>
<dbReference type="RefSeq" id="XP_031914710.1">
    <property type="nucleotide sequence ID" value="XM_032054287.1"/>
</dbReference>
<name>A0A5N6SXL1_ASPPS</name>
<keyword evidence="1" id="KW-1133">Transmembrane helix</keyword>
<evidence type="ECO:0000256" key="1">
    <source>
        <dbReference type="SAM" id="Phobius"/>
    </source>
</evidence>
<keyword evidence="1" id="KW-0472">Membrane</keyword>
<evidence type="ECO:0000313" key="2">
    <source>
        <dbReference type="EMBL" id="KAE8138647.1"/>
    </source>
</evidence>
<keyword evidence="3" id="KW-1185">Reference proteome</keyword>
<keyword evidence="1" id="KW-0812">Transmembrane</keyword>
<dbReference type="AlphaFoldDB" id="A0A5N6SXL1"/>
<reference evidence="2 3" key="1">
    <citation type="submission" date="2019-04" db="EMBL/GenBank/DDBJ databases">
        <title>Friends and foes A comparative genomics study of 23 Aspergillus species from section Flavi.</title>
        <authorList>
            <consortium name="DOE Joint Genome Institute"/>
            <person name="Kjaerbolling I."/>
            <person name="Vesth T."/>
            <person name="Frisvad J.C."/>
            <person name="Nybo J.L."/>
            <person name="Theobald S."/>
            <person name="Kildgaard S."/>
            <person name="Isbrandt T."/>
            <person name="Kuo A."/>
            <person name="Sato A."/>
            <person name="Lyhne E.K."/>
            <person name="Kogle M.E."/>
            <person name="Wiebenga A."/>
            <person name="Kun R.S."/>
            <person name="Lubbers R.J."/>
            <person name="Makela M.R."/>
            <person name="Barry K."/>
            <person name="Chovatia M."/>
            <person name="Clum A."/>
            <person name="Daum C."/>
            <person name="Haridas S."/>
            <person name="He G."/>
            <person name="LaButti K."/>
            <person name="Lipzen A."/>
            <person name="Mondo S."/>
            <person name="Riley R."/>
            <person name="Salamov A."/>
            <person name="Simmons B.A."/>
            <person name="Magnuson J.K."/>
            <person name="Henrissat B."/>
            <person name="Mortensen U.H."/>
            <person name="Larsen T.O."/>
            <person name="Devries R.P."/>
            <person name="Grigoriev I.V."/>
            <person name="Machida M."/>
            <person name="Baker S.E."/>
            <person name="Andersen M.R."/>
        </authorList>
    </citation>
    <scope>NUCLEOTIDE SEQUENCE [LARGE SCALE GENOMIC DNA]</scope>
    <source>
        <strain evidence="2 3">CBS 117625</strain>
    </source>
</reference>
<dbReference type="EMBL" id="ML743570">
    <property type="protein sequence ID" value="KAE8138647.1"/>
    <property type="molecule type" value="Genomic_DNA"/>
</dbReference>
<evidence type="ECO:0000313" key="3">
    <source>
        <dbReference type="Proteomes" id="UP000325672"/>
    </source>
</evidence>
<accession>A0A5N6SXL1</accession>
<proteinExistence type="predicted"/>